<comment type="caution">
    <text evidence="1">The sequence shown here is derived from an EMBL/GenBank/DDBJ whole genome shotgun (WGS) entry which is preliminary data.</text>
</comment>
<evidence type="ECO:0000313" key="2">
    <source>
        <dbReference type="Proteomes" id="UP000321635"/>
    </source>
</evidence>
<gene>
    <name evidence="1" type="ORF">ANI02nite_06900</name>
</gene>
<organism evidence="1 2">
    <name type="scientific">Acetobacter nitrogenifigens DSM 23921 = NBRC 105050</name>
    <dbReference type="NCBI Taxonomy" id="1120919"/>
    <lineage>
        <taxon>Bacteria</taxon>
        <taxon>Pseudomonadati</taxon>
        <taxon>Pseudomonadota</taxon>
        <taxon>Alphaproteobacteria</taxon>
        <taxon>Acetobacterales</taxon>
        <taxon>Acetobacteraceae</taxon>
        <taxon>Acetobacter</taxon>
    </lineage>
</organism>
<reference evidence="1 2" key="1">
    <citation type="submission" date="2019-07" db="EMBL/GenBank/DDBJ databases">
        <title>Whole genome shotgun sequence of Acetobacter nitrogenifigens NBRC 105050.</title>
        <authorList>
            <person name="Hosoyama A."/>
            <person name="Uohara A."/>
            <person name="Ohji S."/>
            <person name="Ichikawa N."/>
        </authorList>
    </citation>
    <scope>NUCLEOTIDE SEQUENCE [LARGE SCALE GENOMIC DNA]</scope>
    <source>
        <strain evidence="1 2">NBRC 105050</strain>
    </source>
</reference>
<accession>A0A511X782</accession>
<name>A0A511X782_9PROT</name>
<dbReference type="EMBL" id="BJYF01000003">
    <property type="protein sequence ID" value="GEN58806.1"/>
    <property type="molecule type" value="Genomic_DNA"/>
</dbReference>
<proteinExistence type="predicted"/>
<keyword evidence="2" id="KW-1185">Reference proteome</keyword>
<dbReference type="Proteomes" id="UP000321635">
    <property type="component" value="Unassembled WGS sequence"/>
</dbReference>
<evidence type="ECO:0000313" key="1">
    <source>
        <dbReference type="EMBL" id="GEN58806.1"/>
    </source>
</evidence>
<sequence length="67" mass="6905">MGAFALNIGSLAMLQAAIVSCALSGSSVFVRGDMSCVEQGAGVAFKRNSAIGARQPQARLIFVKDCL</sequence>
<protein>
    <submittedName>
        <fullName evidence="1">Uncharacterized protein</fullName>
    </submittedName>
</protein>
<dbReference type="AlphaFoldDB" id="A0A511X782"/>